<protein>
    <submittedName>
        <fullName evidence="8">PAS domain S-box-containing protein</fullName>
    </submittedName>
</protein>
<dbReference type="InterPro" id="IPR025662">
    <property type="entry name" value="Sigma_54_int_dom_ATP-bd_1"/>
</dbReference>
<dbReference type="InterPro" id="IPR035965">
    <property type="entry name" value="PAS-like_dom_sf"/>
</dbReference>
<dbReference type="Pfam" id="PF01590">
    <property type="entry name" value="GAF"/>
    <property type="match status" value="1"/>
</dbReference>
<evidence type="ECO:0000313" key="8">
    <source>
        <dbReference type="EMBL" id="MBB6213939.1"/>
    </source>
</evidence>
<dbReference type="GO" id="GO:0005524">
    <property type="term" value="F:ATP binding"/>
    <property type="evidence" value="ECO:0007669"/>
    <property type="project" value="UniProtKB-KW"/>
</dbReference>
<reference evidence="8 9" key="1">
    <citation type="submission" date="2020-08" db="EMBL/GenBank/DDBJ databases">
        <title>Genomic Encyclopedia of Type Strains, Phase IV (KMG-IV): sequencing the most valuable type-strain genomes for metagenomic binning, comparative biology and taxonomic classification.</title>
        <authorList>
            <person name="Goeker M."/>
        </authorList>
    </citation>
    <scope>NUCLEOTIDE SEQUENCE [LARGE SCALE GENOMIC DNA]</scope>
    <source>
        <strain evidence="8 9">DSM 103526</strain>
    </source>
</reference>
<dbReference type="InterPro" id="IPR027417">
    <property type="entry name" value="P-loop_NTPase"/>
</dbReference>
<evidence type="ECO:0000256" key="4">
    <source>
        <dbReference type="ARBA" id="ARBA00023125"/>
    </source>
</evidence>
<evidence type="ECO:0000313" key="9">
    <source>
        <dbReference type="Proteomes" id="UP000579281"/>
    </source>
</evidence>
<dbReference type="Pfam" id="PF25601">
    <property type="entry name" value="AAA_lid_14"/>
    <property type="match status" value="1"/>
</dbReference>
<dbReference type="SUPFAM" id="SSF55785">
    <property type="entry name" value="PYP-like sensor domain (PAS domain)"/>
    <property type="match status" value="1"/>
</dbReference>
<dbReference type="PROSITE" id="PS50112">
    <property type="entry name" value="PAS"/>
    <property type="match status" value="1"/>
</dbReference>
<comment type="caution">
    <text evidence="8">The sequence shown here is derived from an EMBL/GenBank/DDBJ whole genome shotgun (WGS) entry which is preliminary data.</text>
</comment>
<keyword evidence="3" id="KW-0805">Transcription regulation</keyword>
<name>A0A841KUU1_9FIRM</name>
<evidence type="ECO:0000256" key="2">
    <source>
        <dbReference type="ARBA" id="ARBA00022840"/>
    </source>
</evidence>
<dbReference type="InterPro" id="IPR058031">
    <property type="entry name" value="AAA_lid_NorR"/>
</dbReference>
<dbReference type="PROSITE" id="PS00688">
    <property type="entry name" value="SIGMA54_INTERACT_3"/>
    <property type="match status" value="1"/>
</dbReference>
<keyword evidence="2" id="KW-0067">ATP-binding</keyword>
<dbReference type="Pfam" id="PF00158">
    <property type="entry name" value="Sigma54_activat"/>
    <property type="match status" value="1"/>
</dbReference>
<feature type="domain" description="PAS" evidence="7">
    <location>
        <begin position="221"/>
        <end position="278"/>
    </location>
</feature>
<dbReference type="InterPro" id="IPR002078">
    <property type="entry name" value="Sigma_54_int"/>
</dbReference>
<keyword evidence="9" id="KW-1185">Reference proteome</keyword>
<dbReference type="InterPro" id="IPR002197">
    <property type="entry name" value="HTH_Fis"/>
</dbReference>
<evidence type="ECO:0000259" key="7">
    <source>
        <dbReference type="PROSITE" id="PS50112"/>
    </source>
</evidence>
<sequence length="668" mass="75353">MPGQKLLQQNEGFLEAWETYIARGILKTELIRTVIADSWIRSRKHGVDPLSQKIEVTLSHEELQKRYNQFMALVQTTKPFMSSLYKLVGNEGLIVRLTDKDGYVLECIGDQDLVKTYGNLSMYKGCNTKEEVIGTNAIGTALAIGGPIQVFGAEHYCKQFHNWTSSACPIRNENGRIIGILSMTGPSSNVHPHTLGMVVATAEAIGNEIKLERTNKRLDVANKHFYAIMESISEGLICVNSKGIVMDINLFARRLLAIKEEEIIGKHIGCILDEVHESKIIDMIHNGKKYEEEEMHFKSERRKRISCIVNVTPIKGQDSNEVEGTVFTFRAAKKVHSLVNKIVGAEAIYTFEDILGGSKLIKEAVKVASIAANTDTTILLLGESGVGKEMFAQAIHNESIRRKRPFVFLNCGAIPRDLVASELFGYVEGAFTGAKRGGHPGKFELADKGTIFLDEIGDMPLDAQVNLLRVLENKAVVRVGGHDVIPADVRVIAATHKDLLKEVEKGNFRSDLYYRLNVMPIQIPRLRDRKEDIKIFIDYFIDKFSRRMGKEIKDVHHSFYKAMIRYDWPGNVRELQNVMELVMNMVEDKADIGYEDLPSYMRSGEFIKEQRWGMKNDSFDLVEIEKNTIMKALDHAGGNMAQTAKLLGIGRSTLYRKIEKYNLEHLLK</sequence>
<dbReference type="PROSITE" id="PS00676">
    <property type="entry name" value="SIGMA54_INTERACT_2"/>
    <property type="match status" value="1"/>
</dbReference>
<proteinExistence type="predicted"/>
<dbReference type="EMBL" id="JACHEN010000001">
    <property type="protein sequence ID" value="MBB6213939.1"/>
    <property type="molecule type" value="Genomic_DNA"/>
</dbReference>
<dbReference type="CDD" id="cd00009">
    <property type="entry name" value="AAA"/>
    <property type="match status" value="1"/>
</dbReference>
<dbReference type="Proteomes" id="UP000579281">
    <property type="component" value="Unassembled WGS sequence"/>
</dbReference>
<dbReference type="InterPro" id="IPR025944">
    <property type="entry name" value="Sigma_54_int_dom_CS"/>
</dbReference>
<dbReference type="InterPro" id="IPR003593">
    <property type="entry name" value="AAA+_ATPase"/>
</dbReference>
<dbReference type="Gene3D" id="3.30.450.20">
    <property type="entry name" value="PAS domain"/>
    <property type="match status" value="1"/>
</dbReference>
<dbReference type="SUPFAM" id="SSF46689">
    <property type="entry name" value="Homeodomain-like"/>
    <property type="match status" value="1"/>
</dbReference>
<keyword evidence="1" id="KW-0547">Nucleotide-binding</keyword>
<dbReference type="Pfam" id="PF13426">
    <property type="entry name" value="PAS_9"/>
    <property type="match status" value="1"/>
</dbReference>
<dbReference type="Gene3D" id="3.40.50.300">
    <property type="entry name" value="P-loop containing nucleotide triphosphate hydrolases"/>
    <property type="match status" value="1"/>
</dbReference>
<dbReference type="InterPro" id="IPR025943">
    <property type="entry name" value="Sigma_54_int_dom_ATP-bd_2"/>
</dbReference>
<evidence type="ECO:0000259" key="6">
    <source>
        <dbReference type="PROSITE" id="PS50045"/>
    </source>
</evidence>
<dbReference type="PROSITE" id="PS50045">
    <property type="entry name" value="SIGMA54_INTERACT_4"/>
    <property type="match status" value="1"/>
</dbReference>
<dbReference type="CDD" id="cd00130">
    <property type="entry name" value="PAS"/>
    <property type="match status" value="1"/>
</dbReference>
<gene>
    <name evidence="8" type="ORF">HNQ80_000008</name>
</gene>
<keyword evidence="4" id="KW-0238">DNA-binding</keyword>
<organism evidence="8 9">
    <name type="scientific">Anaerosolibacter carboniphilus</name>
    <dbReference type="NCBI Taxonomy" id="1417629"/>
    <lineage>
        <taxon>Bacteria</taxon>
        <taxon>Bacillati</taxon>
        <taxon>Bacillota</taxon>
        <taxon>Clostridia</taxon>
        <taxon>Peptostreptococcales</taxon>
        <taxon>Thermotaleaceae</taxon>
        <taxon>Anaerosolibacter</taxon>
    </lineage>
</organism>
<dbReference type="PRINTS" id="PR01590">
    <property type="entry name" value="HTHFIS"/>
</dbReference>
<evidence type="ECO:0000256" key="5">
    <source>
        <dbReference type="ARBA" id="ARBA00023163"/>
    </source>
</evidence>
<dbReference type="PANTHER" id="PTHR32071">
    <property type="entry name" value="TRANSCRIPTIONAL REGULATORY PROTEIN"/>
    <property type="match status" value="1"/>
</dbReference>
<dbReference type="PROSITE" id="PS00675">
    <property type="entry name" value="SIGMA54_INTERACT_1"/>
    <property type="match status" value="1"/>
</dbReference>
<keyword evidence="5" id="KW-0804">Transcription</keyword>
<dbReference type="AlphaFoldDB" id="A0A841KUU1"/>
<dbReference type="InterPro" id="IPR009057">
    <property type="entry name" value="Homeodomain-like_sf"/>
</dbReference>
<dbReference type="GO" id="GO:0006355">
    <property type="term" value="P:regulation of DNA-templated transcription"/>
    <property type="evidence" value="ECO:0007669"/>
    <property type="project" value="InterPro"/>
</dbReference>
<dbReference type="Pfam" id="PF02954">
    <property type="entry name" value="HTH_8"/>
    <property type="match status" value="1"/>
</dbReference>
<dbReference type="Gene3D" id="1.10.8.60">
    <property type="match status" value="1"/>
</dbReference>
<dbReference type="InterPro" id="IPR029016">
    <property type="entry name" value="GAF-like_dom_sf"/>
</dbReference>
<feature type="domain" description="Sigma-54 factor interaction" evidence="6">
    <location>
        <begin position="354"/>
        <end position="584"/>
    </location>
</feature>
<dbReference type="RefSeq" id="WP_184306910.1">
    <property type="nucleotide sequence ID" value="NZ_JACHEN010000001.1"/>
</dbReference>
<dbReference type="FunFam" id="3.40.50.300:FF:000006">
    <property type="entry name" value="DNA-binding transcriptional regulator NtrC"/>
    <property type="match status" value="1"/>
</dbReference>
<dbReference type="SUPFAM" id="SSF52540">
    <property type="entry name" value="P-loop containing nucleoside triphosphate hydrolases"/>
    <property type="match status" value="1"/>
</dbReference>
<dbReference type="PANTHER" id="PTHR32071:SF57">
    <property type="entry name" value="C4-DICARBOXYLATE TRANSPORT TRANSCRIPTIONAL REGULATORY PROTEIN DCTD"/>
    <property type="match status" value="1"/>
</dbReference>
<dbReference type="InterPro" id="IPR000014">
    <property type="entry name" value="PAS"/>
</dbReference>
<dbReference type="Gene3D" id="1.10.10.60">
    <property type="entry name" value="Homeodomain-like"/>
    <property type="match status" value="1"/>
</dbReference>
<dbReference type="InterPro" id="IPR003018">
    <property type="entry name" value="GAF"/>
</dbReference>
<evidence type="ECO:0000256" key="1">
    <source>
        <dbReference type="ARBA" id="ARBA00022741"/>
    </source>
</evidence>
<accession>A0A841KUU1</accession>
<dbReference type="GO" id="GO:0043565">
    <property type="term" value="F:sequence-specific DNA binding"/>
    <property type="evidence" value="ECO:0007669"/>
    <property type="project" value="InterPro"/>
</dbReference>
<dbReference type="NCBIfam" id="TIGR00229">
    <property type="entry name" value="sensory_box"/>
    <property type="match status" value="1"/>
</dbReference>
<dbReference type="SMART" id="SM00382">
    <property type="entry name" value="AAA"/>
    <property type="match status" value="1"/>
</dbReference>
<dbReference type="Gene3D" id="3.30.450.40">
    <property type="match status" value="1"/>
</dbReference>
<evidence type="ECO:0000256" key="3">
    <source>
        <dbReference type="ARBA" id="ARBA00023015"/>
    </source>
</evidence>